<comment type="caution">
    <text evidence="1">The sequence shown here is derived from an EMBL/GenBank/DDBJ whole genome shotgun (WGS) entry which is preliminary data.</text>
</comment>
<dbReference type="AlphaFoldDB" id="L8X3U9"/>
<protein>
    <submittedName>
        <fullName evidence="1">Uncharacterized protein</fullName>
    </submittedName>
</protein>
<keyword evidence="2" id="KW-1185">Reference proteome</keyword>
<name>L8X3U9_THACA</name>
<dbReference type="HOGENOM" id="CLU_1897621_0_0_1"/>
<evidence type="ECO:0000313" key="1">
    <source>
        <dbReference type="EMBL" id="ELU43294.1"/>
    </source>
</evidence>
<organism evidence="1 2">
    <name type="scientific">Thanatephorus cucumeris (strain AG1-IA)</name>
    <name type="common">Rice sheath blight fungus</name>
    <name type="synonym">Rhizoctonia solani</name>
    <dbReference type="NCBI Taxonomy" id="983506"/>
    <lineage>
        <taxon>Eukaryota</taxon>
        <taxon>Fungi</taxon>
        <taxon>Dikarya</taxon>
        <taxon>Basidiomycota</taxon>
        <taxon>Agaricomycotina</taxon>
        <taxon>Agaricomycetes</taxon>
        <taxon>Cantharellales</taxon>
        <taxon>Ceratobasidiaceae</taxon>
        <taxon>Rhizoctonia</taxon>
        <taxon>Rhizoctonia solani AG-1</taxon>
    </lineage>
</organism>
<dbReference type="Proteomes" id="UP000011668">
    <property type="component" value="Unassembled WGS sequence"/>
</dbReference>
<proteinExistence type="predicted"/>
<reference evidence="1 2" key="1">
    <citation type="journal article" date="2013" name="Nat. Commun.">
        <title>The evolution and pathogenic mechanisms of the rice sheath blight pathogen.</title>
        <authorList>
            <person name="Zheng A."/>
            <person name="Lin R."/>
            <person name="Xu L."/>
            <person name="Qin P."/>
            <person name="Tang C."/>
            <person name="Ai P."/>
            <person name="Zhang D."/>
            <person name="Liu Y."/>
            <person name="Sun Z."/>
            <person name="Feng H."/>
            <person name="Wang Y."/>
            <person name="Chen Y."/>
            <person name="Liang X."/>
            <person name="Fu R."/>
            <person name="Li Q."/>
            <person name="Zhang J."/>
            <person name="Yu X."/>
            <person name="Xie Z."/>
            <person name="Ding L."/>
            <person name="Guan P."/>
            <person name="Tang J."/>
            <person name="Liang Y."/>
            <person name="Wang S."/>
            <person name="Deng Q."/>
            <person name="Li S."/>
            <person name="Zhu J."/>
            <person name="Wang L."/>
            <person name="Liu H."/>
            <person name="Li P."/>
        </authorList>
    </citation>
    <scope>NUCLEOTIDE SEQUENCE [LARGE SCALE GENOMIC DNA]</scope>
    <source>
        <strain evidence="2">AG-1 IA</strain>
    </source>
</reference>
<accession>L8X3U9</accession>
<evidence type="ECO:0000313" key="2">
    <source>
        <dbReference type="Proteomes" id="UP000011668"/>
    </source>
</evidence>
<gene>
    <name evidence="1" type="ORF">AG1IA_02661</name>
</gene>
<sequence>MNCTKTVLTPPQIHQTHEPNCAGHPTYSIRLSNTSALEFKVCGLSHYRKRSLQLIPIIQDLRDDPRIRHSDGQHSYDSSTMLKPAFMQFKTSFETPRARRTPYLGYARGAPLGESTWMWIRPFELHRNAFLMYR</sequence>
<dbReference type="EMBL" id="AFRT01000581">
    <property type="protein sequence ID" value="ELU43294.1"/>
    <property type="molecule type" value="Genomic_DNA"/>
</dbReference>